<evidence type="ECO:0000313" key="13">
    <source>
        <dbReference type="Proteomes" id="UP000298663"/>
    </source>
</evidence>
<feature type="region of interest" description="Disordered" evidence="9">
    <location>
        <begin position="855"/>
        <end position="957"/>
    </location>
</feature>
<evidence type="ECO:0000259" key="11">
    <source>
        <dbReference type="Pfam" id="PF07885"/>
    </source>
</evidence>
<evidence type="ECO:0000256" key="1">
    <source>
        <dbReference type="ARBA" id="ARBA00004141"/>
    </source>
</evidence>
<feature type="transmembrane region" description="Helical" evidence="10">
    <location>
        <begin position="97"/>
        <end position="118"/>
    </location>
</feature>
<evidence type="ECO:0000256" key="2">
    <source>
        <dbReference type="ARBA" id="ARBA00022448"/>
    </source>
</evidence>
<name>A0A4U5MG67_STECR</name>
<dbReference type="SUPFAM" id="SSF81324">
    <property type="entry name" value="Voltage-gated potassium channels"/>
    <property type="match status" value="2"/>
</dbReference>
<evidence type="ECO:0000256" key="3">
    <source>
        <dbReference type="ARBA" id="ARBA00022692"/>
    </source>
</evidence>
<accession>A0A4U5MG67</accession>
<dbReference type="PRINTS" id="PR01333">
    <property type="entry name" value="2POREKCHANEL"/>
</dbReference>
<keyword evidence="2 8" id="KW-0813">Transport</keyword>
<feature type="transmembrane region" description="Helical" evidence="10">
    <location>
        <begin position="352"/>
        <end position="374"/>
    </location>
</feature>
<dbReference type="GO" id="GO:0022841">
    <property type="term" value="F:potassium ion leak channel activity"/>
    <property type="evidence" value="ECO:0007669"/>
    <property type="project" value="TreeGrafter"/>
</dbReference>
<evidence type="ECO:0000256" key="6">
    <source>
        <dbReference type="ARBA" id="ARBA00023136"/>
    </source>
</evidence>
<keyword evidence="5 8" id="KW-0406">Ion transport</keyword>
<evidence type="ECO:0000256" key="8">
    <source>
        <dbReference type="RuleBase" id="RU003857"/>
    </source>
</evidence>
<proteinExistence type="inferred from homology"/>
<organism evidence="12 13">
    <name type="scientific">Steinernema carpocapsae</name>
    <name type="common">Entomopathogenic nematode</name>
    <dbReference type="NCBI Taxonomy" id="34508"/>
    <lineage>
        <taxon>Eukaryota</taxon>
        <taxon>Metazoa</taxon>
        <taxon>Ecdysozoa</taxon>
        <taxon>Nematoda</taxon>
        <taxon>Chromadorea</taxon>
        <taxon>Rhabditida</taxon>
        <taxon>Tylenchina</taxon>
        <taxon>Panagrolaimomorpha</taxon>
        <taxon>Strongyloidoidea</taxon>
        <taxon>Steinernematidae</taxon>
        <taxon>Steinernema</taxon>
    </lineage>
</organism>
<evidence type="ECO:0000313" key="12">
    <source>
        <dbReference type="EMBL" id="TKR68238.1"/>
    </source>
</evidence>
<evidence type="ECO:0000256" key="9">
    <source>
        <dbReference type="SAM" id="MobiDB-lite"/>
    </source>
</evidence>
<comment type="subcellular location">
    <subcellularLocation>
        <location evidence="1">Membrane</location>
        <topology evidence="1">Multi-pass membrane protein</topology>
    </subcellularLocation>
</comment>
<gene>
    <name evidence="12" type="ORF">L596_024246</name>
</gene>
<feature type="compositionally biased region" description="Basic and acidic residues" evidence="9">
    <location>
        <begin position="892"/>
        <end position="904"/>
    </location>
</feature>
<dbReference type="Proteomes" id="UP000298663">
    <property type="component" value="Unassembled WGS sequence"/>
</dbReference>
<feature type="compositionally biased region" description="Low complexity" evidence="9">
    <location>
        <begin position="928"/>
        <end position="941"/>
    </location>
</feature>
<reference evidence="12 13" key="2">
    <citation type="journal article" date="2019" name="G3 (Bethesda)">
        <title>Hybrid Assembly of the Genome of the Entomopathogenic Nematode Steinernema carpocapsae Identifies the X-Chromosome.</title>
        <authorList>
            <person name="Serra L."/>
            <person name="Macchietto M."/>
            <person name="Macias-Munoz A."/>
            <person name="McGill C.J."/>
            <person name="Rodriguez I.M."/>
            <person name="Rodriguez B."/>
            <person name="Murad R."/>
            <person name="Mortazavi A."/>
        </authorList>
    </citation>
    <scope>NUCLEOTIDE SEQUENCE [LARGE SCALE GENOMIC DNA]</scope>
    <source>
        <strain evidence="12 13">ALL</strain>
    </source>
</reference>
<dbReference type="GO" id="GO:0005886">
    <property type="term" value="C:plasma membrane"/>
    <property type="evidence" value="ECO:0007669"/>
    <property type="project" value="TreeGrafter"/>
</dbReference>
<evidence type="ECO:0000256" key="7">
    <source>
        <dbReference type="ARBA" id="ARBA00023303"/>
    </source>
</evidence>
<keyword evidence="7 8" id="KW-0407">Ion channel</keyword>
<dbReference type="InterPro" id="IPR013099">
    <property type="entry name" value="K_chnl_dom"/>
</dbReference>
<dbReference type="Pfam" id="PF07885">
    <property type="entry name" value="Ion_trans_2"/>
    <property type="match status" value="2"/>
</dbReference>
<dbReference type="OrthoDB" id="297496at2759"/>
<reference evidence="12 13" key="1">
    <citation type="journal article" date="2015" name="Genome Biol.">
        <title>Comparative genomics of Steinernema reveals deeply conserved gene regulatory networks.</title>
        <authorList>
            <person name="Dillman A.R."/>
            <person name="Macchietto M."/>
            <person name="Porter C.F."/>
            <person name="Rogers A."/>
            <person name="Williams B."/>
            <person name="Antoshechkin I."/>
            <person name="Lee M.M."/>
            <person name="Goodwin Z."/>
            <person name="Lu X."/>
            <person name="Lewis E.E."/>
            <person name="Goodrich-Blair H."/>
            <person name="Stock S.P."/>
            <person name="Adams B.J."/>
            <person name="Sternberg P.W."/>
            <person name="Mortazavi A."/>
        </authorList>
    </citation>
    <scope>NUCLEOTIDE SEQUENCE [LARGE SCALE GENOMIC DNA]</scope>
    <source>
        <strain evidence="12 13">ALL</strain>
    </source>
</reference>
<dbReference type="PANTHER" id="PTHR11003:SF86">
    <property type="entry name" value="POTASSIUM CHANNEL DOMAIN-CONTAINING PROTEIN"/>
    <property type="match status" value="1"/>
</dbReference>
<dbReference type="Gene3D" id="1.10.287.70">
    <property type="match status" value="1"/>
</dbReference>
<evidence type="ECO:0000256" key="5">
    <source>
        <dbReference type="ARBA" id="ARBA00023065"/>
    </source>
</evidence>
<feature type="transmembrane region" description="Helical" evidence="10">
    <location>
        <begin position="171"/>
        <end position="190"/>
    </location>
</feature>
<feature type="domain" description="Potassium channel" evidence="11">
    <location>
        <begin position="305"/>
        <end position="378"/>
    </location>
</feature>
<dbReference type="EMBL" id="AZBU02000008">
    <property type="protein sequence ID" value="TKR68238.1"/>
    <property type="molecule type" value="Genomic_DNA"/>
</dbReference>
<feature type="transmembrane region" description="Helical" evidence="10">
    <location>
        <begin position="297"/>
        <end position="319"/>
    </location>
</feature>
<feature type="compositionally biased region" description="Basic and acidic residues" evidence="9">
    <location>
        <begin position="855"/>
        <end position="874"/>
    </location>
</feature>
<keyword evidence="6 10" id="KW-0472">Membrane</keyword>
<evidence type="ECO:0000256" key="4">
    <source>
        <dbReference type="ARBA" id="ARBA00022989"/>
    </source>
</evidence>
<feature type="transmembrane region" description="Helical" evidence="10">
    <location>
        <begin position="202"/>
        <end position="220"/>
    </location>
</feature>
<dbReference type="AlphaFoldDB" id="A0A4U5MG67"/>
<feature type="transmembrane region" description="Helical" evidence="10">
    <location>
        <begin position="326"/>
        <end position="346"/>
    </location>
</feature>
<dbReference type="PANTHER" id="PTHR11003">
    <property type="entry name" value="POTASSIUM CHANNEL, SUBFAMILY K"/>
    <property type="match status" value="1"/>
</dbReference>
<dbReference type="InterPro" id="IPR003280">
    <property type="entry name" value="2pore_dom_K_chnl"/>
</dbReference>
<feature type="domain" description="Potassium channel" evidence="11">
    <location>
        <begin position="168"/>
        <end position="224"/>
    </location>
</feature>
<comment type="caution">
    <text evidence="12">The sequence shown here is derived from an EMBL/GenBank/DDBJ whole genome shotgun (WGS) entry which is preliminary data.</text>
</comment>
<dbReference type="GO" id="GO:0015271">
    <property type="term" value="F:outward rectifier potassium channel activity"/>
    <property type="evidence" value="ECO:0007669"/>
    <property type="project" value="TreeGrafter"/>
</dbReference>
<dbReference type="GO" id="GO:0030322">
    <property type="term" value="P:stabilization of membrane potential"/>
    <property type="evidence" value="ECO:0007669"/>
    <property type="project" value="TreeGrafter"/>
</dbReference>
<keyword evidence="3 8" id="KW-0812">Transmembrane</keyword>
<sequence>MVLIEGPRQAGSPSRHSLTLTFFSHNTSKSRNHSVDSLNEHRIDEMLQQMHRNENGHHVFGSNADVHSHPLSQEKLVKPEGCFPLIQYYFEKLHLRYVAPLVMLLVYSLIGAAGFYYLEHDHEQLLFNRSSSIHGEIRDSDNFRWIFRDVLIWYEKELHGIKVPEALEWDFWGSVFYCGTVFTTIGYGNITPRTNTGRLLSIAYAIVGIPLVLAILSQLGKSLTDWVSAVWMRYCKWMRKLRLSKKRRQTSMRRATVTIPEEDVESGRLLSPEAKRKVLVNVEDEVDEEEIPESRTIPISLALAICIGYICACAGLFCIWEKRWTFFESLYFFFISLSTIGLGDVVPDHPHMLIPMFWLVIIGLSIVSMVLSVIQIRFEDMLYAMIAKRQKEIREKLAKGCADPNVEADRFYESLMRDQPWYMRKLAPHLLSGKQTAKLNDTVETIEKSVRLVNNKNCQTASETPPRRADNATDAMSESLSPPQRDCSIQWSSVMNQDSLPDVEDDFPLRSAADDADSISEATSLPTDPIGATNAQSMSIQVNPILLYDRSVMAKKDSGMLGVQTDIAQFEVAEIMLRLHDLQESAEPIPKGELVDKSMSTSAREGKRKASQHCQAKSEMVETATDMSPKESMDRSMATSERAFENFVKSKRSPSPETMDRSMATSIGEFTKLVEETIRSRPTADRGSQSNYVPMVVEKGTSTERNLISQKSMETDAWMQVMHAKSSRYCQTNFDDDGQVNSSEEDANEISIQCELPLKDFCESEVQTMLEMNDFLTDPFHPYGICPMERSDSVLSEAGSLNSVRSEENKNVKQDLIIQTDDSYLKIARRLDEYRTNKTQNLQVCATPINLKAVPEEKRASRKDQNLPSERRGYSLDPRIKRRKSSLQAQQEKYRRQKEAELLRRNSKSAQASDMIFEDPLGPSRKTSLQVRSVSQQSRSISSEEDDEHLRKKSLPTNIQRGKVSDFIAKHERGIHNPGVNSSQSLVSIIYMKDQAC</sequence>
<evidence type="ECO:0000256" key="10">
    <source>
        <dbReference type="SAM" id="Phobius"/>
    </source>
</evidence>
<comment type="similarity">
    <text evidence="8">Belongs to the two pore domain potassium channel (TC 1.A.1.8) family.</text>
</comment>
<keyword evidence="13" id="KW-1185">Reference proteome</keyword>
<feature type="region of interest" description="Disordered" evidence="9">
    <location>
        <begin position="600"/>
        <end position="632"/>
    </location>
</feature>
<keyword evidence="4 10" id="KW-1133">Transmembrane helix</keyword>
<feature type="region of interest" description="Disordered" evidence="9">
    <location>
        <begin position="456"/>
        <end position="486"/>
    </location>
</feature>
<feature type="compositionally biased region" description="Polar residues" evidence="9">
    <location>
        <begin position="474"/>
        <end position="486"/>
    </location>
</feature>
<protein>
    <recommendedName>
        <fullName evidence="11">Potassium channel domain-containing protein</fullName>
    </recommendedName>
</protein>